<sequence length="284" mass="31483">MKTHLQILFRNTKRRKTAMKKSRYTVPALEKGLAIIELLARAELPLGVTDLYDLSKIPKSTIFMILTTLESLNYVQKVEDGKYRLTLKLYNTGMETLTKLDIRGIARPIMEKLAVDLRFTVHLAMLENGKAIYIEKVKGPGFVQFSTEIGQTLHLHNSGVGKALAAFLPEESLELFLRQNGMPATTANTITTPEAFQAFLTNVRDSGYAIEDEEGELGIRCIAAPIFDSHGRIAAALSVTALRNELPSVAFQAIGSKLQDSALFISRQLGYDKNKELSHPSGDE</sequence>
<dbReference type="Gene3D" id="3.30.450.40">
    <property type="match status" value="1"/>
</dbReference>
<dbReference type="InterPro" id="IPR050707">
    <property type="entry name" value="HTH_MetabolicPath_Reg"/>
</dbReference>
<dbReference type="PROSITE" id="PS51077">
    <property type="entry name" value="HTH_ICLR"/>
    <property type="match status" value="1"/>
</dbReference>
<dbReference type="AlphaFoldDB" id="A0A329MQJ2"/>
<evidence type="ECO:0000259" key="4">
    <source>
        <dbReference type="PROSITE" id="PS51077"/>
    </source>
</evidence>
<dbReference type="InterPro" id="IPR029016">
    <property type="entry name" value="GAF-like_dom_sf"/>
</dbReference>
<dbReference type="PROSITE" id="PS51078">
    <property type="entry name" value="ICLR_ED"/>
    <property type="match status" value="1"/>
</dbReference>
<feature type="domain" description="IclR-ED" evidence="5">
    <location>
        <begin position="88"/>
        <end position="271"/>
    </location>
</feature>
<comment type="caution">
    <text evidence="6">The sequence shown here is derived from an EMBL/GenBank/DDBJ whole genome shotgun (WGS) entry which is preliminary data.</text>
</comment>
<evidence type="ECO:0000313" key="7">
    <source>
        <dbReference type="Proteomes" id="UP000250369"/>
    </source>
</evidence>
<proteinExistence type="predicted"/>
<dbReference type="GO" id="GO:0045892">
    <property type="term" value="P:negative regulation of DNA-templated transcription"/>
    <property type="evidence" value="ECO:0007669"/>
    <property type="project" value="UniProtKB-ARBA"/>
</dbReference>
<reference evidence="6 7" key="1">
    <citation type="journal article" date="2009" name="Int. J. Syst. Evol. Microbiol.">
        <title>Paenibacillus contaminans sp. nov., isolated from a contaminated laboratory plate.</title>
        <authorList>
            <person name="Chou J.H."/>
            <person name="Lee J.H."/>
            <person name="Lin M.C."/>
            <person name="Chang P.S."/>
            <person name="Arun A.B."/>
            <person name="Young C.C."/>
            <person name="Chen W.M."/>
        </authorList>
    </citation>
    <scope>NUCLEOTIDE SEQUENCE [LARGE SCALE GENOMIC DNA]</scope>
    <source>
        <strain evidence="6 7">CKOBP-6</strain>
    </source>
</reference>
<organism evidence="6 7">
    <name type="scientific">Paenibacillus contaminans</name>
    <dbReference type="NCBI Taxonomy" id="450362"/>
    <lineage>
        <taxon>Bacteria</taxon>
        <taxon>Bacillati</taxon>
        <taxon>Bacillota</taxon>
        <taxon>Bacilli</taxon>
        <taxon>Bacillales</taxon>
        <taxon>Paenibacillaceae</taxon>
        <taxon>Paenibacillus</taxon>
    </lineage>
</organism>
<evidence type="ECO:0000313" key="6">
    <source>
        <dbReference type="EMBL" id="RAV22251.1"/>
    </source>
</evidence>
<evidence type="ECO:0000256" key="1">
    <source>
        <dbReference type="ARBA" id="ARBA00023015"/>
    </source>
</evidence>
<dbReference type="InterPro" id="IPR036390">
    <property type="entry name" value="WH_DNA-bd_sf"/>
</dbReference>
<dbReference type="SUPFAM" id="SSF55781">
    <property type="entry name" value="GAF domain-like"/>
    <property type="match status" value="1"/>
</dbReference>
<keyword evidence="2" id="KW-0238">DNA-binding</keyword>
<protein>
    <recommendedName>
        <fullName evidence="8">IclR family transcriptional regulator</fullName>
    </recommendedName>
</protein>
<evidence type="ECO:0008006" key="8">
    <source>
        <dbReference type="Google" id="ProtNLM"/>
    </source>
</evidence>
<dbReference type="InterPro" id="IPR014757">
    <property type="entry name" value="Tscrpt_reg_IclR_C"/>
</dbReference>
<feature type="domain" description="HTH iclR-type" evidence="4">
    <location>
        <begin position="26"/>
        <end position="87"/>
    </location>
</feature>
<dbReference type="InterPro" id="IPR036388">
    <property type="entry name" value="WH-like_DNA-bd_sf"/>
</dbReference>
<accession>A0A329MQJ2</accession>
<dbReference type="PANTHER" id="PTHR30136:SF35">
    <property type="entry name" value="HTH-TYPE TRANSCRIPTIONAL REGULATOR RV1719"/>
    <property type="match status" value="1"/>
</dbReference>
<dbReference type="InterPro" id="IPR005471">
    <property type="entry name" value="Tscrpt_reg_IclR_N"/>
</dbReference>
<dbReference type="SUPFAM" id="SSF46785">
    <property type="entry name" value="Winged helix' DNA-binding domain"/>
    <property type="match status" value="1"/>
</dbReference>
<dbReference type="EMBL" id="QMFB01000002">
    <property type="protein sequence ID" value="RAV22251.1"/>
    <property type="molecule type" value="Genomic_DNA"/>
</dbReference>
<keyword evidence="7" id="KW-1185">Reference proteome</keyword>
<gene>
    <name evidence="6" type="ORF">DQG23_04675</name>
</gene>
<name>A0A329MQJ2_9BACL</name>
<dbReference type="Pfam" id="PF09339">
    <property type="entry name" value="HTH_IclR"/>
    <property type="match status" value="1"/>
</dbReference>
<keyword evidence="3" id="KW-0804">Transcription</keyword>
<evidence type="ECO:0000256" key="3">
    <source>
        <dbReference type="ARBA" id="ARBA00023163"/>
    </source>
</evidence>
<evidence type="ECO:0000259" key="5">
    <source>
        <dbReference type="PROSITE" id="PS51078"/>
    </source>
</evidence>
<dbReference type="GO" id="GO:0003700">
    <property type="term" value="F:DNA-binding transcription factor activity"/>
    <property type="evidence" value="ECO:0007669"/>
    <property type="project" value="TreeGrafter"/>
</dbReference>
<dbReference type="Proteomes" id="UP000250369">
    <property type="component" value="Unassembled WGS sequence"/>
</dbReference>
<keyword evidence="1" id="KW-0805">Transcription regulation</keyword>
<evidence type="ECO:0000256" key="2">
    <source>
        <dbReference type="ARBA" id="ARBA00023125"/>
    </source>
</evidence>
<dbReference type="Pfam" id="PF01614">
    <property type="entry name" value="IclR_C"/>
    <property type="match status" value="1"/>
</dbReference>
<dbReference type="PANTHER" id="PTHR30136">
    <property type="entry name" value="HELIX-TURN-HELIX TRANSCRIPTIONAL REGULATOR, ICLR FAMILY"/>
    <property type="match status" value="1"/>
</dbReference>
<dbReference type="Gene3D" id="1.10.10.10">
    <property type="entry name" value="Winged helix-like DNA-binding domain superfamily/Winged helix DNA-binding domain"/>
    <property type="match status" value="1"/>
</dbReference>
<dbReference type="GO" id="GO:0003677">
    <property type="term" value="F:DNA binding"/>
    <property type="evidence" value="ECO:0007669"/>
    <property type="project" value="UniProtKB-KW"/>
</dbReference>
<dbReference type="SMART" id="SM00346">
    <property type="entry name" value="HTH_ICLR"/>
    <property type="match status" value="1"/>
</dbReference>